<organism evidence="1">
    <name type="scientific">Solanum chacoense</name>
    <name type="common">Chaco potato</name>
    <dbReference type="NCBI Taxonomy" id="4108"/>
    <lineage>
        <taxon>Eukaryota</taxon>
        <taxon>Viridiplantae</taxon>
        <taxon>Streptophyta</taxon>
        <taxon>Embryophyta</taxon>
        <taxon>Tracheophyta</taxon>
        <taxon>Spermatophyta</taxon>
        <taxon>Magnoliopsida</taxon>
        <taxon>eudicotyledons</taxon>
        <taxon>Gunneridae</taxon>
        <taxon>Pentapetalae</taxon>
        <taxon>asterids</taxon>
        <taxon>lamiids</taxon>
        <taxon>Solanales</taxon>
        <taxon>Solanaceae</taxon>
        <taxon>Solanoideae</taxon>
        <taxon>Solaneae</taxon>
        <taxon>Solanum</taxon>
    </lineage>
</organism>
<accession>A0A0V0GWW3</accession>
<name>A0A0V0GWW3_SOLCH</name>
<reference evidence="1" key="1">
    <citation type="submission" date="2015-12" db="EMBL/GenBank/DDBJ databases">
        <title>Gene expression during late stages of embryo sac development: a critical building block for successful pollen-pistil interactions.</title>
        <authorList>
            <person name="Liu Y."/>
            <person name="Joly V."/>
            <person name="Sabar M."/>
            <person name="Matton D.P."/>
        </authorList>
    </citation>
    <scope>NUCLEOTIDE SEQUENCE</scope>
</reference>
<dbReference type="AlphaFoldDB" id="A0A0V0GWW3"/>
<proteinExistence type="predicted"/>
<feature type="non-terminal residue" evidence="1">
    <location>
        <position position="1"/>
    </location>
</feature>
<protein>
    <submittedName>
        <fullName evidence="1">Putative ovule protein</fullName>
    </submittedName>
</protein>
<dbReference type="EMBL" id="GEDG01029302">
    <property type="protein sequence ID" value="JAP12629.1"/>
    <property type="molecule type" value="Transcribed_RNA"/>
</dbReference>
<sequence length="68" mass="8046">PTVKCSYLLPFSFTKNNKLCYFVPHSSFFGIFFPQKVMRRILEWMLPMPGPRINGSFFYKTFSIVDNI</sequence>
<evidence type="ECO:0000313" key="1">
    <source>
        <dbReference type="EMBL" id="JAP12629.1"/>
    </source>
</evidence>